<protein>
    <submittedName>
        <fullName evidence="1">Somatostatin/cortistatin family protein, putative</fullName>
    </submittedName>
</protein>
<evidence type="ECO:0000313" key="2">
    <source>
        <dbReference type="Proteomes" id="UP000009168"/>
    </source>
</evidence>
<dbReference type="AlphaFoldDB" id="I7LW53"/>
<sequence>MNCIDCSSLASKNCTYVNQNICTTYALYNGQCIDCSTVENNACKYSNVLQCAQYGYDGSSKCYDCSLASQSQCIYQRVTGCSRYAYNDKNKTCFNCNGNGIIWSDSMCEACFESQNLTAASDDLSKCVDPSISSATYSQILKFVFTFYLLKIIIL</sequence>
<dbReference type="KEGG" id="tet:TTHERM_00310360"/>
<proteinExistence type="predicted"/>
<organism evidence="1 2">
    <name type="scientific">Tetrahymena thermophila (strain SB210)</name>
    <dbReference type="NCBI Taxonomy" id="312017"/>
    <lineage>
        <taxon>Eukaryota</taxon>
        <taxon>Sar</taxon>
        <taxon>Alveolata</taxon>
        <taxon>Ciliophora</taxon>
        <taxon>Intramacronucleata</taxon>
        <taxon>Oligohymenophorea</taxon>
        <taxon>Hymenostomatida</taxon>
        <taxon>Tetrahymenina</taxon>
        <taxon>Tetrahymenidae</taxon>
        <taxon>Tetrahymena</taxon>
    </lineage>
</organism>
<dbReference type="RefSeq" id="XP_001021111.2">
    <property type="nucleotide sequence ID" value="XM_001021111.2"/>
</dbReference>
<evidence type="ECO:0000313" key="1">
    <source>
        <dbReference type="EMBL" id="EAS00866.2"/>
    </source>
</evidence>
<dbReference type="Proteomes" id="UP000009168">
    <property type="component" value="Unassembled WGS sequence"/>
</dbReference>
<dbReference type="EMBL" id="GG662608">
    <property type="protein sequence ID" value="EAS00866.2"/>
    <property type="molecule type" value="Genomic_DNA"/>
</dbReference>
<dbReference type="GeneID" id="7842773"/>
<accession>I7LW53</accession>
<keyword evidence="2" id="KW-1185">Reference proteome</keyword>
<name>I7LW53_TETTS</name>
<reference evidence="2" key="1">
    <citation type="journal article" date="2006" name="PLoS Biol.">
        <title>Macronuclear genome sequence of the ciliate Tetrahymena thermophila, a model eukaryote.</title>
        <authorList>
            <person name="Eisen J.A."/>
            <person name="Coyne R.S."/>
            <person name="Wu M."/>
            <person name="Wu D."/>
            <person name="Thiagarajan M."/>
            <person name="Wortman J.R."/>
            <person name="Badger J.H."/>
            <person name="Ren Q."/>
            <person name="Amedeo P."/>
            <person name="Jones K.M."/>
            <person name="Tallon L.J."/>
            <person name="Delcher A.L."/>
            <person name="Salzberg S.L."/>
            <person name="Silva J.C."/>
            <person name="Haas B.J."/>
            <person name="Majoros W.H."/>
            <person name="Farzad M."/>
            <person name="Carlton J.M."/>
            <person name="Smith R.K. Jr."/>
            <person name="Garg J."/>
            <person name="Pearlman R.E."/>
            <person name="Karrer K.M."/>
            <person name="Sun L."/>
            <person name="Manning G."/>
            <person name="Elde N.C."/>
            <person name="Turkewitz A.P."/>
            <person name="Asai D.J."/>
            <person name="Wilkes D.E."/>
            <person name="Wang Y."/>
            <person name="Cai H."/>
            <person name="Collins K."/>
            <person name="Stewart B.A."/>
            <person name="Lee S.R."/>
            <person name="Wilamowska K."/>
            <person name="Weinberg Z."/>
            <person name="Ruzzo W.L."/>
            <person name="Wloga D."/>
            <person name="Gaertig J."/>
            <person name="Frankel J."/>
            <person name="Tsao C.-C."/>
            <person name="Gorovsky M.A."/>
            <person name="Keeling P.J."/>
            <person name="Waller R.F."/>
            <person name="Patron N.J."/>
            <person name="Cherry J.M."/>
            <person name="Stover N.A."/>
            <person name="Krieger C.J."/>
            <person name="del Toro C."/>
            <person name="Ryder H.F."/>
            <person name="Williamson S.C."/>
            <person name="Barbeau R.A."/>
            <person name="Hamilton E.P."/>
            <person name="Orias E."/>
        </authorList>
    </citation>
    <scope>NUCLEOTIDE SEQUENCE [LARGE SCALE GENOMIC DNA]</scope>
    <source>
        <strain evidence="2">SB210</strain>
    </source>
</reference>
<gene>
    <name evidence="1" type="ORF">TTHERM_00310360</name>
</gene>
<dbReference type="InParanoid" id="I7LW53"/>